<evidence type="ECO:0000259" key="1">
    <source>
        <dbReference type="PROSITE" id="PS50011"/>
    </source>
</evidence>
<evidence type="ECO:0000313" key="2">
    <source>
        <dbReference type="EMBL" id="MDT7846993.1"/>
    </source>
</evidence>
<protein>
    <recommendedName>
        <fullName evidence="1">Protein kinase domain-containing protein</fullName>
    </recommendedName>
</protein>
<organism evidence="2 3">
    <name type="scientific">Streptomyces justiciae</name>
    <dbReference type="NCBI Taxonomy" id="2780140"/>
    <lineage>
        <taxon>Bacteria</taxon>
        <taxon>Bacillati</taxon>
        <taxon>Actinomycetota</taxon>
        <taxon>Actinomycetes</taxon>
        <taxon>Kitasatosporales</taxon>
        <taxon>Streptomycetaceae</taxon>
        <taxon>Streptomyces</taxon>
    </lineage>
</organism>
<dbReference type="EMBL" id="JAVTLL010000042">
    <property type="protein sequence ID" value="MDT7846993.1"/>
    <property type="molecule type" value="Genomic_DNA"/>
</dbReference>
<sequence>MTTETVCPVEARAAAEALCGPDTHLKLITNRRATTVWQAHGPQMTVAVKAGTGPDGAAITARETAAVTRMSAPGTVLAHGRGDALAWMLTPWYDGLSTWDVLHDVRAGTCQSPAARHHMIDLCEAVAALHREGWVHGDLQPSHAIHTTDGIRFVDCSWSWHPDRLAPSLLFRGGLPHLLAPELAQSIHEGVRPVAPSMSAEVYTLAASLWWAATGDWPRDYAHTGIAPGKVTAPVLRQIIGTCQIPLRRPYAWPDVQQVLAAVLTAPADCRRTAAELAQRLRSP</sequence>
<dbReference type="Proteomes" id="UP001257948">
    <property type="component" value="Unassembled WGS sequence"/>
</dbReference>
<name>A0ABU3M8I6_9ACTN</name>
<feature type="domain" description="Protein kinase" evidence="1">
    <location>
        <begin position="22"/>
        <end position="284"/>
    </location>
</feature>
<gene>
    <name evidence="2" type="ORF">RQC66_40375</name>
</gene>
<keyword evidence="3" id="KW-1185">Reference proteome</keyword>
<reference evidence="3" key="1">
    <citation type="submission" date="2023-07" db="EMBL/GenBank/DDBJ databases">
        <title>Draft genome sequence of the endophytic actinobacterium Streptomyces justiciae WPN32, a potential antibiotic producer.</title>
        <authorList>
            <person name="Yasawong M."/>
            <person name="Pana W."/>
            <person name="Ganta P."/>
            <person name="Santapan N."/>
            <person name="Songngamsuk T."/>
            <person name="Phatcharaharikarn M."/>
            <person name="Kerdtoob S."/>
            <person name="Nantapong N."/>
        </authorList>
    </citation>
    <scope>NUCLEOTIDE SEQUENCE [LARGE SCALE GENOMIC DNA]</scope>
    <source>
        <strain evidence="3">WPN32</strain>
    </source>
</reference>
<comment type="caution">
    <text evidence="2">The sequence shown here is derived from an EMBL/GenBank/DDBJ whole genome shotgun (WGS) entry which is preliminary data.</text>
</comment>
<accession>A0ABU3M8I6</accession>
<dbReference type="Gene3D" id="1.10.510.10">
    <property type="entry name" value="Transferase(Phosphotransferase) domain 1"/>
    <property type="match status" value="1"/>
</dbReference>
<dbReference type="SUPFAM" id="SSF56112">
    <property type="entry name" value="Protein kinase-like (PK-like)"/>
    <property type="match status" value="1"/>
</dbReference>
<proteinExistence type="predicted"/>
<evidence type="ECO:0000313" key="3">
    <source>
        <dbReference type="Proteomes" id="UP001257948"/>
    </source>
</evidence>
<dbReference type="InterPro" id="IPR000719">
    <property type="entry name" value="Prot_kinase_dom"/>
</dbReference>
<dbReference type="PROSITE" id="PS50011">
    <property type="entry name" value="PROTEIN_KINASE_DOM"/>
    <property type="match status" value="1"/>
</dbReference>
<dbReference type="InterPro" id="IPR011009">
    <property type="entry name" value="Kinase-like_dom_sf"/>
</dbReference>